<keyword evidence="1" id="KW-0175">Coiled coil</keyword>
<evidence type="ECO:0000313" key="4">
    <source>
        <dbReference type="Proteomes" id="UP000316726"/>
    </source>
</evidence>
<feature type="region of interest" description="Disordered" evidence="2">
    <location>
        <begin position="243"/>
        <end position="274"/>
    </location>
</feature>
<feature type="compositionally biased region" description="Basic and acidic residues" evidence="2">
    <location>
        <begin position="35"/>
        <end position="53"/>
    </location>
</feature>
<dbReference type="Proteomes" id="UP000316726">
    <property type="component" value="Chromosome 12"/>
</dbReference>
<feature type="region of interest" description="Disordered" evidence="2">
    <location>
        <begin position="1"/>
        <end position="62"/>
    </location>
</feature>
<accession>A0A5B8MWV7</accession>
<evidence type="ECO:0000256" key="2">
    <source>
        <dbReference type="SAM" id="MobiDB-lite"/>
    </source>
</evidence>
<evidence type="ECO:0000313" key="3">
    <source>
        <dbReference type="EMBL" id="QDZ24062.1"/>
    </source>
</evidence>
<evidence type="ECO:0000256" key="1">
    <source>
        <dbReference type="SAM" id="Coils"/>
    </source>
</evidence>
<dbReference type="GO" id="GO:0003341">
    <property type="term" value="P:cilium movement"/>
    <property type="evidence" value="ECO:0007669"/>
    <property type="project" value="InterPro"/>
</dbReference>
<keyword evidence="4" id="KW-1185">Reference proteome</keyword>
<dbReference type="PANTHER" id="PTHR46518">
    <property type="entry name" value="COILED-COIL DOMAIN-CONTAINING PROTEIN 151"/>
    <property type="match status" value="1"/>
</dbReference>
<feature type="compositionally biased region" description="Polar residues" evidence="2">
    <location>
        <begin position="8"/>
        <end position="21"/>
    </location>
</feature>
<feature type="region of interest" description="Disordered" evidence="2">
    <location>
        <begin position="563"/>
        <end position="618"/>
    </location>
</feature>
<dbReference type="PANTHER" id="PTHR46518:SF1">
    <property type="entry name" value="OUTER DYNEIN ARM-DOCKING COMPLEX SUBUNIT 3"/>
    <property type="match status" value="1"/>
</dbReference>
<name>A0A5B8MWV7_9CHLO</name>
<dbReference type="GO" id="GO:0035253">
    <property type="term" value="C:ciliary rootlet"/>
    <property type="evidence" value="ECO:0007669"/>
    <property type="project" value="TreeGrafter"/>
</dbReference>
<dbReference type="InterPro" id="IPR033192">
    <property type="entry name" value="ODAD3"/>
</dbReference>
<feature type="coiled-coil region" evidence="1">
    <location>
        <begin position="316"/>
        <end position="364"/>
    </location>
</feature>
<reference evidence="3 4" key="1">
    <citation type="submission" date="2018-07" db="EMBL/GenBank/DDBJ databases">
        <title>The complete nuclear genome of the prasinophyte Chloropicon primus (CCMP1205).</title>
        <authorList>
            <person name="Pombert J.-F."/>
            <person name="Otis C."/>
            <person name="Turmel M."/>
            <person name="Lemieux C."/>
        </authorList>
    </citation>
    <scope>NUCLEOTIDE SEQUENCE [LARGE SCALE GENOMIC DNA]</scope>
    <source>
        <strain evidence="3 4">CCMP1205</strain>
    </source>
</reference>
<dbReference type="EMBL" id="CP031045">
    <property type="protein sequence ID" value="QDZ24062.1"/>
    <property type="molecule type" value="Genomic_DNA"/>
</dbReference>
<gene>
    <name evidence="3" type="ORF">A3770_12p65800</name>
</gene>
<dbReference type="GO" id="GO:0036064">
    <property type="term" value="C:ciliary basal body"/>
    <property type="evidence" value="ECO:0007669"/>
    <property type="project" value="TreeGrafter"/>
</dbReference>
<organism evidence="3 4">
    <name type="scientific">Chloropicon primus</name>
    <dbReference type="NCBI Taxonomy" id="1764295"/>
    <lineage>
        <taxon>Eukaryota</taxon>
        <taxon>Viridiplantae</taxon>
        <taxon>Chlorophyta</taxon>
        <taxon>Chloropicophyceae</taxon>
        <taxon>Chloropicales</taxon>
        <taxon>Chloropicaceae</taxon>
        <taxon>Chloropicon</taxon>
    </lineage>
</organism>
<proteinExistence type="predicted"/>
<dbReference type="GO" id="GO:0097542">
    <property type="term" value="C:ciliary tip"/>
    <property type="evidence" value="ECO:0007669"/>
    <property type="project" value="TreeGrafter"/>
</dbReference>
<feature type="compositionally biased region" description="Basic and acidic residues" evidence="2">
    <location>
        <begin position="249"/>
        <end position="273"/>
    </location>
</feature>
<protein>
    <submittedName>
        <fullName evidence="3">Uncharacterized protein</fullName>
    </submittedName>
</protein>
<dbReference type="AlphaFoldDB" id="A0A5B8MWV7"/>
<dbReference type="GO" id="GO:0036158">
    <property type="term" value="P:outer dynein arm assembly"/>
    <property type="evidence" value="ECO:0007669"/>
    <property type="project" value="InterPro"/>
</dbReference>
<sequence>MMKHSSRKTSITENYNKYQQSKTDEKKKGRKRHESKNDSELRKLKKENARLQEELSMTQQTPREEVTCKDEIVDARKRVVQLRLNFNSIVSERKLKDKQLINLTDKVHTINMELGENEGKGSSAVNSPASSLKSLTKMTATVQEEHERLKGRLVQTNNSIMESECYELMLQYRKKQYMLTQNGMESQYLNLRQQLNILEKQHHEIELNVRTLEHGEITAVVKAEDIMRDIKKYEKQRVELKVQQKTKKDKQTRMQEYMHERERNRQNLKKEMSGDAYQASNQENSVAATESMDFIDALFEKFMDTLVERIGVGNNLAAVLHKLENMNDTQEEVQNRKVETEIRLQILEKEKAQLEQQLQEIAVNGTDFSFRRHEIDEIEEKTHKREKRLKYLLGQLDKTGKQIAGLQIGIDSILNKLDYLKVKAPADQQKVEVKADKSGVPGIQSMTGADAHKGEADKHNVEDHEDPLLRQLELVEQKLNRIVDALAVSHISKAAGDSQEGEAEGVQSMSWLSSDLQKLGMDMPQQGQYNLRVNLTTPTNALPSAPSSAGAFDAEALSDDSLELPENVPVKKKPIRQSASSKAAAAKRRNKSKSAIIPPSKPKPPRAKQGSMFAGRDR</sequence>